<evidence type="ECO:0000256" key="4">
    <source>
        <dbReference type="PIRSR" id="PIRSR617453-50"/>
    </source>
</evidence>
<dbReference type="GO" id="GO:0009249">
    <property type="term" value="P:protein lipoylation"/>
    <property type="evidence" value="ECO:0007669"/>
    <property type="project" value="TreeGrafter"/>
</dbReference>
<feature type="domain" description="Lipoyl-binding" evidence="5">
    <location>
        <begin position="19"/>
        <end position="101"/>
    </location>
</feature>
<evidence type="ECO:0000313" key="6">
    <source>
        <dbReference type="EMBL" id="AIE99735.1"/>
    </source>
</evidence>
<dbReference type="PANTHER" id="PTHR11715">
    <property type="entry name" value="GLYCINE CLEAVAGE SYSTEM H PROTEIN"/>
    <property type="match status" value="1"/>
</dbReference>
<evidence type="ECO:0000259" key="5">
    <source>
        <dbReference type="PROSITE" id="PS50968"/>
    </source>
</evidence>
<name>A0A075G6U6_9ARCH</name>
<evidence type="ECO:0000256" key="3">
    <source>
        <dbReference type="HAMAP-Rule" id="MF_00272"/>
    </source>
</evidence>
<feature type="modified residue" description="N6-lipoyllysine" evidence="3 4">
    <location>
        <position position="60"/>
    </location>
</feature>
<dbReference type="Gene3D" id="2.40.50.100">
    <property type="match status" value="1"/>
</dbReference>
<dbReference type="GO" id="GO:0005960">
    <property type="term" value="C:glycine cleavage complex"/>
    <property type="evidence" value="ECO:0007669"/>
    <property type="project" value="InterPro"/>
</dbReference>
<dbReference type="InterPro" id="IPR011053">
    <property type="entry name" value="Single_hybrid_motif"/>
</dbReference>
<evidence type="ECO:0000256" key="2">
    <source>
        <dbReference type="ARBA" id="ARBA00022823"/>
    </source>
</evidence>
<organism evidence="6">
    <name type="scientific">uncultured marine thaumarchaeote KM3_115_G03</name>
    <dbReference type="NCBI Taxonomy" id="1455989"/>
    <lineage>
        <taxon>Archaea</taxon>
        <taxon>Nitrososphaerota</taxon>
        <taxon>environmental samples</taxon>
    </lineage>
</organism>
<dbReference type="Pfam" id="PF01597">
    <property type="entry name" value="GCV_H"/>
    <property type="match status" value="1"/>
</dbReference>
<proteinExistence type="inferred from homology"/>
<comment type="subunit">
    <text evidence="3">The glycine cleavage system is composed of four proteins: P, T, L and H.</text>
</comment>
<dbReference type="GO" id="GO:0005737">
    <property type="term" value="C:cytoplasm"/>
    <property type="evidence" value="ECO:0007669"/>
    <property type="project" value="TreeGrafter"/>
</dbReference>
<evidence type="ECO:0000256" key="1">
    <source>
        <dbReference type="ARBA" id="ARBA00009249"/>
    </source>
</evidence>
<dbReference type="InterPro" id="IPR017453">
    <property type="entry name" value="GCV_H_sub"/>
</dbReference>
<dbReference type="InterPro" id="IPR002930">
    <property type="entry name" value="GCV_H"/>
</dbReference>
<dbReference type="PROSITE" id="PS50968">
    <property type="entry name" value="BIOTINYL_LIPOYL"/>
    <property type="match status" value="1"/>
</dbReference>
<dbReference type="InterPro" id="IPR000089">
    <property type="entry name" value="Biotin_lipoyl"/>
</dbReference>
<sequence length="124" mass="13928">MSEIQFTKEHEWVLMKDNIALVGITDFAQKQLGDIVSVELPSVGNEFKQNDAMAIIDSIKASSDIYCPLDGKVVAINEELLQNPELINKSPFESGWIVKLEPSNISQLENLMTEEEYKKLVGED</sequence>
<dbReference type="NCBIfam" id="NF002270">
    <property type="entry name" value="PRK01202.1"/>
    <property type="match status" value="1"/>
</dbReference>
<dbReference type="EMBL" id="KF900571">
    <property type="protein sequence ID" value="AIE99735.1"/>
    <property type="molecule type" value="Genomic_DNA"/>
</dbReference>
<keyword evidence="2 3" id="KW-0450">Lipoyl</keyword>
<dbReference type="CDD" id="cd06848">
    <property type="entry name" value="GCS_H"/>
    <property type="match status" value="1"/>
</dbReference>
<dbReference type="InterPro" id="IPR033753">
    <property type="entry name" value="GCV_H/Fam206"/>
</dbReference>
<comment type="cofactor">
    <cofactor evidence="3">
        <name>(R)-lipoate</name>
        <dbReference type="ChEBI" id="CHEBI:83088"/>
    </cofactor>
    <text evidence="3">Binds 1 lipoyl cofactor covalently.</text>
</comment>
<accession>A0A075G6U6</accession>
<dbReference type="HAMAP" id="MF_00272">
    <property type="entry name" value="GcvH"/>
    <property type="match status" value="1"/>
</dbReference>
<dbReference type="AlphaFoldDB" id="A0A075G6U6"/>
<dbReference type="GO" id="GO:0019464">
    <property type="term" value="P:glycine decarboxylation via glycine cleavage system"/>
    <property type="evidence" value="ECO:0007669"/>
    <property type="project" value="UniProtKB-UniRule"/>
</dbReference>
<dbReference type="SUPFAM" id="SSF51230">
    <property type="entry name" value="Single hybrid motif"/>
    <property type="match status" value="1"/>
</dbReference>
<gene>
    <name evidence="6" type="primary">GCSH</name>
    <name evidence="3 6" type="synonym">gcvH</name>
</gene>
<comment type="function">
    <text evidence="3">The glycine cleavage system catalyzes the degradation of glycine. The H protein shuttles the methylamine group of glycine from the P protein to the T protein.</text>
</comment>
<dbReference type="NCBIfam" id="TIGR00527">
    <property type="entry name" value="gcvH"/>
    <property type="match status" value="1"/>
</dbReference>
<dbReference type="PANTHER" id="PTHR11715:SF3">
    <property type="entry name" value="GLYCINE CLEAVAGE SYSTEM H PROTEIN-RELATED"/>
    <property type="match status" value="1"/>
</dbReference>
<comment type="similarity">
    <text evidence="1 3">Belongs to the GcvH family.</text>
</comment>
<reference evidence="6" key="1">
    <citation type="journal article" date="2014" name="Genome Biol. Evol.">
        <title>Pangenome evidence for extensive interdomain horizontal transfer affecting lineage core and shell genes in uncultured planktonic thaumarchaeota and euryarchaeota.</title>
        <authorList>
            <person name="Deschamps P."/>
            <person name="Zivanovic Y."/>
            <person name="Moreira D."/>
            <person name="Rodriguez-Valera F."/>
            <person name="Lopez-Garcia P."/>
        </authorList>
    </citation>
    <scope>NUCLEOTIDE SEQUENCE</scope>
</reference>
<protein>
    <recommendedName>
        <fullName evidence="3">Probable glycine cleavage system H protein</fullName>
    </recommendedName>
</protein>